<evidence type="ECO:0000256" key="6">
    <source>
        <dbReference type="SAM" id="Phobius"/>
    </source>
</evidence>
<dbReference type="GO" id="GO:0016020">
    <property type="term" value="C:membrane"/>
    <property type="evidence" value="ECO:0007669"/>
    <property type="project" value="UniProtKB-SubCell"/>
</dbReference>
<evidence type="ECO:0000313" key="9">
    <source>
        <dbReference type="Proteomes" id="UP000054251"/>
    </source>
</evidence>
<keyword evidence="9" id="KW-1185">Reference proteome</keyword>
<feature type="transmembrane region" description="Helical" evidence="6">
    <location>
        <begin position="497"/>
        <end position="516"/>
    </location>
</feature>
<feature type="compositionally biased region" description="Basic and acidic residues" evidence="5">
    <location>
        <begin position="1"/>
        <end position="14"/>
    </location>
</feature>
<name>A0A0V1PZ14_9ASCO</name>
<feature type="transmembrane region" description="Helical" evidence="6">
    <location>
        <begin position="452"/>
        <end position="477"/>
    </location>
</feature>
<dbReference type="AlphaFoldDB" id="A0A0V1PZ14"/>
<evidence type="ECO:0000256" key="5">
    <source>
        <dbReference type="SAM" id="MobiDB-lite"/>
    </source>
</evidence>
<dbReference type="SUPFAM" id="SSF103473">
    <property type="entry name" value="MFS general substrate transporter"/>
    <property type="match status" value="1"/>
</dbReference>
<feature type="transmembrane region" description="Helical" evidence="6">
    <location>
        <begin position="257"/>
        <end position="276"/>
    </location>
</feature>
<dbReference type="OrthoDB" id="2130629at2759"/>
<feature type="transmembrane region" description="Helical" evidence="6">
    <location>
        <begin position="188"/>
        <end position="208"/>
    </location>
</feature>
<feature type="transmembrane region" description="Helical" evidence="6">
    <location>
        <begin position="220"/>
        <end position="241"/>
    </location>
</feature>
<feature type="transmembrane region" description="Helical" evidence="6">
    <location>
        <begin position="288"/>
        <end position="306"/>
    </location>
</feature>
<dbReference type="Gene3D" id="1.20.1250.20">
    <property type="entry name" value="MFS general substrate transporter like domains"/>
    <property type="match status" value="1"/>
</dbReference>
<accession>A0A0V1PZ14</accession>
<feature type="region of interest" description="Disordered" evidence="5">
    <location>
        <begin position="1"/>
        <end position="21"/>
    </location>
</feature>
<protein>
    <recommendedName>
        <fullName evidence="7">Major facilitator superfamily (MFS) profile domain-containing protein</fullName>
    </recommendedName>
</protein>
<dbReference type="Gene3D" id="1.20.1720.10">
    <property type="entry name" value="Multidrug resistance protein D"/>
    <property type="match status" value="1"/>
</dbReference>
<keyword evidence="3 6" id="KW-1133">Transmembrane helix</keyword>
<dbReference type="CDD" id="cd17476">
    <property type="entry name" value="MFS_Amf1_MDR_like"/>
    <property type="match status" value="1"/>
</dbReference>
<feature type="transmembrane region" description="Helical" evidence="6">
    <location>
        <begin position="358"/>
        <end position="382"/>
    </location>
</feature>
<evidence type="ECO:0000313" key="8">
    <source>
        <dbReference type="EMBL" id="KSA01495.1"/>
    </source>
</evidence>
<evidence type="ECO:0000256" key="2">
    <source>
        <dbReference type="ARBA" id="ARBA00022692"/>
    </source>
</evidence>
<dbReference type="InterPro" id="IPR036259">
    <property type="entry name" value="MFS_trans_sf"/>
</dbReference>
<feature type="transmembrane region" description="Helical" evidence="6">
    <location>
        <begin position="389"/>
        <end position="407"/>
    </location>
</feature>
<evidence type="ECO:0000256" key="3">
    <source>
        <dbReference type="ARBA" id="ARBA00022989"/>
    </source>
</evidence>
<dbReference type="GeneID" id="26839725"/>
<evidence type="ECO:0000256" key="1">
    <source>
        <dbReference type="ARBA" id="ARBA00004141"/>
    </source>
</evidence>
<dbReference type="InterPro" id="IPR011701">
    <property type="entry name" value="MFS"/>
</dbReference>
<dbReference type="EMBL" id="LMYN01000051">
    <property type="protein sequence ID" value="KSA01495.1"/>
    <property type="molecule type" value="Genomic_DNA"/>
</dbReference>
<evidence type="ECO:0000259" key="7">
    <source>
        <dbReference type="PROSITE" id="PS50850"/>
    </source>
</evidence>
<feature type="transmembrane region" description="Helical" evidence="6">
    <location>
        <begin position="155"/>
        <end position="176"/>
    </location>
</feature>
<dbReference type="RefSeq" id="XP_015467597.1">
    <property type="nucleotide sequence ID" value="XM_015611546.1"/>
</dbReference>
<feature type="transmembrane region" description="Helical" evidence="6">
    <location>
        <begin position="419"/>
        <end position="440"/>
    </location>
</feature>
<dbReference type="PANTHER" id="PTHR42718:SF1">
    <property type="entry name" value="LOW AFFINITY AMMONIUM TRANSPORTER"/>
    <property type="match status" value="1"/>
</dbReference>
<dbReference type="GO" id="GO:0022857">
    <property type="term" value="F:transmembrane transporter activity"/>
    <property type="evidence" value="ECO:0007669"/>
    <property type="project" value="InterPro"/>
</dbReference>
<dbReference type="PANTHER" id="PTHR42718">
    <property type="entry name" value="MAJOR FACILITATOR SUPERFAMILY MULTIDRUG TRANSPORTER MFSC"/>
    <property type="match status" value="1"/>
</dbReference>
<dbReference type="Pfam" id="PF07690">
    <property type="entry name" value="MFS_1"/>
    <property type="match status" value="1"/>
</dbReference>
<feature type="domain" description="Major facilitator superfamily (MFS) profile" evidence="7">
    <location>
        <begin position="55"/>
        <end position="519"/>
    </location>
</feature>
<comment type="caution">
    <text evidence="8">The sequence shown here is derived from an EMBL/GenBank/DDBJ whole genome shotgun (WGS) entry which is preliminary data.</text>
</comment>
<comment type="subcellular location">
    <subcellularLocation>
        <location evidence="1">Membrane</location>
        <topology evidence="1">Multi-pass membrane protein</topology>
    </subcellularLocation>
</comment>
<keyword evidence="2 6" id="KW-0812">Transmembrane</keyword>
<reference evidence="8 9" key="1">
    <citation type="submission" date="2015-11" db="EMBL/GenBank/DDBJ databases">
        <title>The genome of Debaryomyces fabryi.</title>
        <authorList>
            <person name="Tafer H."/>
            <person name="Lopandic K."/>
        </authorList>
    </citation>
    <scope>NUCLEOTIDE SEQUENCE [LARGE SCALE GENOMIC DNA]</scope>
    <source>
        <strain evidence="8 9">CBS 789</strain>
    </source>
</reference>
<dbReference type="InterPro" id="IPR020846">
    <property type="entry name" value="MFS_dom"/>
</dbReference>
<proteinExistence type="predicted"/>
<sequence>MESSSRKNSQDANRDVSQGSKYIEEDEILEIKSSLNTLKPTPPPEEISVIREILFLFCVAVQQMLTQAGVAQTTNPSTAIAKTFGVEDLNGEKSWFTASYSLTVGTFILIAGRLGDMYGYKKIYLIGFAWFAVWSLVAGFSGFTTSQIFFDVARAMQGIGPALSIPNAMALIGHYYPKGFKKDLCMCLYGSVAPTGFMLGALFSGLVAELVDTMALPGVFLGYFLLGIACVLVSVLGYFAIPQNIGNFDSEREEDTFDWFGSLFGVCGLVLINFAWNQGPNVGWDKAYVYILLIVGFILIGLFFVAESKAKDPLIPSVALKGETGFVLGCIAAGWSCFGVWLYYTFQWNEFVDNQSPIIGGVHFVPAAIVGYVAAALTAVLLQKLPLSIVMHFAMLFFLIGIILMGTRPVGQIYWTQKFFSLIIQSFGMDMSFPAGTVILSNSLPKSQQGIAASLVATFQNYAISIGLGFAGTVEYYQTRNLPDTLDSKIHGFRVAFYMGMGLAGCGVILSLIFILKQYKERIHLRKSEKSALSSIP</sequence>
<dbReference type="Proteomes" id="UP000054251">
    <property type="component" value="Unassembled WGS sequence"/>
</dbReference>
<keyword evidence="4 6" id="KW-0472">Membrane</keyword>
<feature type="transmembrane region" description="Helical" evidence="6">
    <location>
        <begin position="123"/>
        <end position="143"/>
    </location>
</feature>
<dbReference type="PROSITE" id="PS50850">
    <property type="entry name" value="MFS"/>
    <property type="match status" value="1"/>
</dbReference>
<organism evidence="8 9">
    <name type="scientific">Debaryomyces fabryi</name>
    <dbReference type="NCBI Taxonomy" id="58627"/>
    <lineage>
        <taxon>Eukaryota</taxon>
        <taxon>Fungi</taxon>
        <taxon>Dikarya</taxon>
        <taxon>Ascomycota</taxon>
        <taxon>Saccharomycotina</taxon>
        <taxon>Pichiomycetes</taxon>
        <taxon>Debaryomycetaceae</taxon>
        <taxon>Debaryomyces</taxon>
    </lineage>
</organism>
<evidence type="ECO:0000256" key="4">
    <source>
        <dbReference type="ARBA" id="ARBA00023136"/>
    </source>
</evidence>
<feature type="transmembrane region" description="Helical" evidence="6">
    <location>
        <begin position="326"/>
        <end position="346"/>
    </location>
</feature>
<gene>
    <name evidence="8" type="ORF">AC631_02716</name>
</gene>